<sequence length="524" mass="56343">MTAAAPTDDEILARLGVHPAEPFDWGDETPVVIASTTTSSKYSTYQNAPLSGLASLKNYVEDTTNGKEDVTERQILQSLLRGAKIDFSTSDVPFSTTKTTEGGNDREENALPDEMMDVSIKGLSDRAVAELNCESRSSLFGSILRLFDVPRKEEISGEGNKIEKSKGSGDQGVGKQDGTASATAADADATATATSTSPAAGAAVAVTVPATVKAPTAPAPAIAKEIESMIMKDPILSTAEIVRTVHLAARPGDIPAGFDSKEYTMAVLRFLSSDIPYLHENEAEYRGKEDGLSQEGWDQLRMTLPILPLIKATNPESSLELRCYGRVRPLVKLGEKERKQYPDSMDLDDEFRRKVLNLELIFSSSLPFSSPCMHARLSSKLTSGSTQLPTSSQPSESATASTTNDTTIEQKTSGNDLRFAFQRFVPRRKLVPNIEGGAKEELTLMISGHMQQPENTPGPKPRLTKSRKEALLGISATATVDNSAGHLKATLDKVKGVVVSQLTPSKRKHSTAANDSVHPPKKGK</sequence>
<feature type="region of interest" description="Disordered" evidence="1">
    <location>
        <begin position="156"/>
        <end position="181"/>
    </location>
</feature>
<protein>
    <submittedName>
        <fullName evidence="2">Uncharacterized protein</fullName>
    </submittedName>
</protein>
<comment type="caution">
    <text evidence="2">The sequence shown here is derived from an EMBL/GenBank/DDBJ whole genome shotgun (WGS) entry which is preliminary data.</text>
</comment>
<accession>A0ABD3MAF5</accession>
<evidence type="ECO:0000313" key="3">
    <source>
        <dbReference type="Proteomes" id="UP001530293"/>
    </source>
</evidence>
<dbReference type="EMBL" id="JALLBG020000181">
    <property type="protein sequence ID" value="KAL3760587.1"/>
    <property type="molecule type" value="Genomic_DNA"/>
</dbReference>
<name>A0ABD3MAF5_9STRA</name>
<reference evidence="2 3" key="1">
    <citation type="submission" date="2024-10" db="EMBL/GenBank/DDBJ databases">
        <title>Updated reference genomes for cyclostephanoid diatoms.</title>
        <authorList>
            <person name="Roberts W.R."/>
            <person name="Alverson A.J."/>
        </authorList>
    </citation>
    <scope>NUCLEOTIDE SEQUENCE [LARGE SCALE GENOMIC DNA]</scope>
    <source>
        <strain evidence="2 3">AJA232-27</strain>
    </source>
</reference>
<organism evidence="2 3">
    <name type="scientific">Discostella pseudostelligera</name>
    <dbReference type="NCBI Taxonomy" id="259834"/>
    <lineage>
        <taxon>Eukaryota</taxon>
        <taxon>Sar</taxon>
        <taxon>Stramenopiles</taxon>
        <taxon>Ochrophyta</taxon>
        <taxon>Bacillariophyta</taxon>
        <taxon>Coscinodiscophyceae</taxon>
        <taxon>Thalassiosirophycidae</taxon>
        <taxon>Stephanodiscales</taxon>
        <taxon>Stephanodiscaceae</taxon>
        <taxon>Discostella</taxon>
    </lineage>
</organism>
<feature type="region of interest" description="Disordered" evidence="1">
    <location>
        <begin position="380"/>
        <end position="412"/>
    </location>
</feature>
<evidence type="ECO:0000256" key="1">
    <source>
        <dbReference type="SAM" id="MobiDB-lite"/>
    </source>
</evidence>
<feature type="region of interest" description="Disordered" evidence="1">
    <location>
        <begin position="502"/>
        <end position="524"/>
    </location>
</feature>
<gene>
    <name evidence="2" type="ORF">ACHAWU_009548</name>
</gene>
<keyword evidence="3" id="KW-1185">Reference proteome</keyword>
<evidence type="ECO:0000313" key="2">
    <source>
        <dbReference type="EMBL" id="KAL3760587.1"/>
    </source>
</evidence>
<proteinExistence type="predicted"/>
<dbReference type="AlphaFoldDB" id="A0ABD3MAF5"/>
<feature type="compositionally biased region" description="Basic and acidic residues" evidence="1">
    <location>
        <begin position="156"/>
        <end position="167"/>
    </location>
</feature>
<dbReference type="Proteomes" id="UP001530293">
    <property type="component" value="Unassembled WGS sequence"/>
</dbReference>